<dbReference type="GO" id="GO:0003724">
    <property type="term" value="F:RNA helicase activity"/>
    <property type="evidence" value="ECO:0007669"/>
    <property type="project" value="UniProtKB-EC"/>
</dbReference>
<comment type="function">
    <text evidence="5">RNA helicase.</text>
</comment>
<evidence type="ECO:0000313" key="9">
    <source>
        <dbReference type="Proteomes" id="UP001212997"/>
    </source>
</evidence>
<dbReference type="Gene3D" id="3.40.50.300">
    <property type="entry name" value="P-loop containing nucleotide triphosphate hydrolases"/>
    <property type="match status" value="2"/>
</dbReference>
<feature type="domain" description="Helicase ATP-binding" evidence="7">
    <location>
        <begin position="228"/>
        <end position="406"/>
    </location>
</feature>
<dbReference type="InterPro" id="IPR027417">
    <property type="entry name" value="P-loop_NTPase"/>
</dbReference>
<feature type="region of interest" description="Disordered" evidence="6">
    <location>
        <begin position="32"/>
        <end position="76"/>
    </location>
</feature>
<organism evidence="8 9">
    <name type="scientific">Meripilus lineatus</name>
    <dbReference type="NCBI Taxonomy" id="2056292"/>
    <lineage>
        <taxon>Eukaryota</taxon>
        <taxon>Fungi</taxon>
        <taxon>Dikarya</taxon>
        <taxon>Basidiomycota</taxon>
        <taxon>Agaricomycotina</taxon>
        <taxon>Agaricomycetes</taxon>
        <taxon>Polyporales</taxon>
        <taxon>Meripilaceae</taxon>
        <taxon>Meripilus</taxon>
    </lineage>
</organism>
<dbReference type="EC" id="3.6.4.13" evidence="5"/>
<dbReference type="PROSITE" id="PS51192">
    <property type="entry name" value="HELICASE_ATP_BIND_1"/>
    <property type="match status" value="1"/>
</dbReference>
<comment type="caution">
    <text evidence="8">The sequence shown here is derived from an EMBL/GenBank/DDBJ whole genome shotgun (WGS) entry which is preliminary data.</text>
</comment>
<protein>
    <recommendedName>
        <fullName evidence="5">ATP-dependent RNA helicase</fullName>
        <ecNumber evidence="5">3.6.4.13</ecNumber>
    </recommendedName>
</protein>
<evidence type="ECO:0000259" key="7">
    <source>
        <dbReference type="PROSITE" id="PS51192"/>
    </source>
</evidence>
<dbReference type="AlphaFoldDB" id="A0AAD5VCD7"/>
<dbReference type="Proteomes" id="UP001212997">
    <property type="component" value="Unassembled WGS sequence"/>
</dbReference>
<keyword evidence="2 4" id="KW-0378">Hydrolase</keyword>
<dbReference type="CDD" id="cd17956">
    <property type="entry name" value="DEADc_DDX51"/>
    <property type="match status" value="1"/>
</dbReference>
<evidence type="ECO:0000256" key="2">
    <source>
        <dbReference type="ARBA" id="ARBA00022801"/>
    </source>
</evidence>
<evidence type="ECO:0000256" key="5">
    <source>
        <dbReference type="RuleBase" id="RU365068"/>
    </source>
</evidence>
<evidence type="ECO:0000256" key="1">
    <source>
        <dbReference type="ARBA" id="ARBA00022741"/>
    </source>
</evidence>
<comment type="catalytic activity">
    <reaction evidence="5">
        <text>ATP + H2O = ADP + phosphate + H(+)</text>
        <dbReference type="Rhea" id="RHEA:13065"/>
        <dbReference type="ChEBI" id="CHEBI:15377"/>
        <dbReference type="ChEBI" id="CHEBI:15378"/>
        <dbReference type="ChEBI" id="CHEBI:30616"/>
        <dbReference type="ChEBI" id="CHEBI:43474"/>
        <dbReference type="ChEBI" id="CHEBI:456216"/>
        <dbReference type="EC" id="3.6.4.13"/>
    </reaction>
</comment>
<dbReference type="InterPro" id="IPR014001">
    <property type="entry name" value="Helicase_ATP-bd"/>
</dbReference>
<keyword evidence="3 4" id="KW-0067">ATP-binding</keyword>
<dbReference type="InterPro" id="IPR000629">
    <property type="entry name" value="RNA-helicase_DEAD-box_CS"/>
</dbReference>
<gene>
    <name evidence="8" type="ORF">NLI96_g483</name>
</gene>
<keyword evidence="1 4" id="KW-0547">Nucleotide-binding</keyword>
<dbReference type="SUPFAM" id="SSF52540">
    <property type="entry name" value="P-loop containing nucleoside triphosphate hydrolases"/>
    <property type="match status" value="2"/>
</dbReference>
<dbReference type="Pfam" id="PF00270">
    <property type="entry name" value="DEAD"/>
    <property type="match status" value="1"/>
</dbReference>
<accession>A0AAD5VCD7</accession>
<feature type="compositionally biased region" description="Basic and acidic residues" evidence="6">
    <location>
        <begin position="49"/>
        <end position="65"/>
    </location>
</feature>
<dbReference type="GO" id="GO:0005524">
    <property type="term" value="F:ATP binding"/>
    <property type="evidence" value="ECO:0007669"/>
    <property type="project" value="UniProtKB-UniRule"/>
</dbReference>
<evidence type="ECO:0000256" key="4">
    <source>
        <dbReference type="RuleBase" id="RU000492"/>
    </source>
</evidence>
<dbReference type="PROSITE" id="PS00039">
    <property type="entry name" value="DEAD_ATP_HELICASE"/>
    <property type="match status" value="1"/>
</dbReference>
<feature type="compositionally biased region" description="Basic and acidic residues" evidence="6">
    <location>
        <begin position="98"/>
        <end position="117"/>
    </location>
</feature>
<dbReference type="EMBL" id="JANAWD010000007">
    <property type="protein sequence ID" value="KAJ3491802.1"/>
    <property type="molecule type" value="Genomic_DNA"/>
</dbReference>
<feature type="compositionally biased region" description="Basic residues" evidence="6">
    <location>
        <begin position="32"/>
        <end position="48"/>
    </location>
</feature>
<keyword evidence="5" id="KW-0694">RNA-binding</keyword>
<evidence type="ECO:0000256" key="3">
    <source>
        <dbReference type="ARBA" id="ARBA00022840"/>
    </source>
</evidence>
<dbReference type="GO" id="GO:0016787">
    <property type="term" value="F:hydrolase activity"/>
    <property type="evidence" value="ECO:0007669"/>
    <property type="project" value="UniProtKB-KW"/>
</dbReference>
<proteinExistence type="inferred from homology"/>
<dbReference type="SMART" id="SM00487">
    <property type="entry name" value="DEXDc"/>
    <property type="match status" value="1"/>
</dbReference>
<comment type="domain">
    <text evidence="5">The Q motif is unique to and characteristic of the DEAD box family of RNA helicases and controls ATP binding and hydrolysis.</text>
</comment>
<reference evidence="8" key="1">
    <citation type="submission" date="2022-07" db="EMBL/GenBank/DDBJ databases">
        <title>Genome Sequence of Physisporinus lineatus.</title>
        <authorList>
            <person name="Buettner E."/>
        </authorList>
    </citation>
    <scope>NUCLEOTIDE SEQUENCE</scope>
    <source>
        <strain evidence="8">VT162</strain>
    </source>
</reference>
<dbReference type="InterPro" id="IPR011545">
    <property type="entry name" value="DEAD/DEAH_box_helicase_dom"/>
</dbReference>
<feature type="compositionally biased region" description="Pro residues" evidence="6">
    <location>
        <begin position="130"/>
        <end position="139"/>
    </location>
</feature>
<evidence type="ECO:0000313" key="8">
    <source>
        <dbReference type="EMBL" id="KAJ3491802.1"/>
    </source>
</evidence>
<feature type="region of interest" description="Disordered" evidence="6">
    <location>
        <begin position="98"/>
        <end position="139"/>
    </location>
</feature>
<name>A0AAD5VCD7_9APHY</name>
<keyword evidence="9" id="KW-1185">Reference proteome</keyword>
<sequence length="562" mass="62515">MQDPNPQTKVQSLNNTRSICQVSWYEQVKTKAKKRYLKAKKERRKKRKSEPGTKEKPVDIEDDLPKPAYSEDDNDSTIDVIANESLNVELTKISDDIPPRKRRRIDPARETVDHEVGDSVAEQTTELPSKSPPPPEALPLFPLPRRPDAPSKTTLALQGLDKALTQAESVDAKRVIPIRPTVGGAKDDLGISEKSRRRLEDLGIAELFAVQTAVIPFMLADPRQRSLYLPYNPPRDVCVSAPTGSGKTLAYVVPIVEVRLRPHNILSPRTVTRLRALVVLPTRDLVTQVRETFEAVAKGRGLKIGTATGQHSFAHEQAQLVDDQSVRLQGGSSKIDVLICTPGRLIDHLHGTRNFSLQHLRFLVIDEADRLLAQSFQDWLQQILAATRHSSANLSGQHPSPEDPIGSIAYGFPYPDATSPNHDPVFKDGHGASVSPENGEGVLDMVMEKFTMPATLKEHLIVCESSQKPLMLFYLIRSLGVTNALVFTKSAESTTRLVRLFELMQSDEGREGNAPLPPLVMKAYSSDLSPGDRRAILEDFKAQKIQIDTYKPCMLRLDIKRD</sequence>
<dbReference type="GO" id="GO:0003723">
    <property type="term" value="F:RNA binding"/>
    <property type="evidence" value="ECO:0007669"/>
    <property type="project" value="UniProtKB-UniRule"/>
</dbReference>
<dbReference type="PANTHER" id="PTHR24031">
    <property type="entry name" value="RNA HELICASE"/>
    <property type="match status" value="1"/>
</dbReference>
<keyword evidence="4" id="KW-0347">Helicase</keyword>
<evidence type="ECO:0000256" key="6">
    <source>
        <dbReference type="SAM" id="MobiDB-lite"/>
    </source>
</evidence>
<comment type="similarity">
    <text evidence="4">Belongs to the DEAD box helicase family.</text>
</comment>